<dbReference type="AlphaFoldDB" id="G0GEJ3"/>
<keyword evidence="3 4" id="KW-0326">Glycosidase</keyword>
<organism evidence="5 6">
    <name type="scientific">Winmispira thermophila (strain ATCC 700085 / DSM 6578 / Z-1203)</name>
    <name type="common">Spirochaeta thermophila</name>
    <dbReference type="NCBI Taxonomy" id="869211"/>
    <lineage>
        <taxon>Bacteria</taxon>
        <taxon>Pseudomonadati</taxon>
        <taxon>Spirochaetota</taxon>
        <taxon>Spirochaetia</taxon>
        <taxon>Winmispirales</taxon>
        <taxon>Winmispiraceae</taxon>
        <taxon>Winmispira</taxon>
    </lineage>
</organism>
<comment type="similarity">
    <text evidence="1 4">Belongs to the glycosyl hydrolase 28 family.</text>
</comment>
<dbReference type="InterPro" id="IPR012334">
    <property type="entry name" value="Pectin_lyas_fold"/>
</dbReference>
<gene>
    <name evidence="5" type="ordered locus">Spith_0397</name>
</gene>
<dbReference type="Pfam" id="PF00295">
    <property type="entry name" value="Glyco_hydro_28"/>
    <property type="match status" value="1"/>
</dbReference>
<keyword evidence="2 4" id="KW-0378">Hydrolase</keyword>
<dbReference type="OrthoDB" id="9795222at2"/>
<evidence type="ECO:0000313" key="6">
    <source>
        <dbReference type="Proteomes" id="UP000007254"/>
    </source>
</evidence>
<dbReference type="Gene3D" id="2.160.20.10">
    <property type="entry name" value="Single-stranded right-handed beta-helix, Pectin lyase-like"/>
    <property type="match status" value="1"/>
</dbReference>
<dbReference type="InterPro" id="IPR000743">
    <property type="entry name" value="Glyco_hydro_28"/>
</dbReference>
<protein>
    <submittedName>
        <fullName evidence="5">Glycoside hydrolase family 28</fullName>
    </submittedName>
</protein>
<dbReference type="EMBL" id="CP002903">
    <property type="protein sequence ID" value="AEJ60681.1"/>
    <property type="molecule type" value="Genomic_DNA"/>
</dbReference>
<dbReference type="Proteomes" id="UP000007254">
    <property type="component" value="Chromosome"/>
</dbReference>
<evidence type="ECO:0000256" key="4">
    <source>
        <dbReference type="RuleBase" id="RU361169"/>
    </source>
</evidence>
<dbReference type="HOGENOM" id="CLU_016031_8_3_12"/>
<dbReference type="RefSeq" id="WP_014624079.1">
    <property type="nucleotide sequence ID" value="NC_017583.1"/>
</dbReference>
<keyword evidence="6" id="KW-1185">Reference proteome</keyword>
<evidence type="ECO:0000256" key="1">
    <source>
        <dbReference type="ARBA" id="ARBA00008834"/>
    </source>
</evidence>
<dbReference type="InterPro" id="IPR006626">
    <property type="entry name" value="PbH1"/>
</dbReference>
<dbReference type="GO" id="GO:0005975">
    <property type="term" value="P:carbohydrate metabolic process"/>
    <property type="evidence" value="ECO:0007669"/>
    <property type="project" value="InterPro"/>
</dbReference>
<dbReference type="InterPro" id="IPR051801">
    <property type="entry name" value="GH28_Enzymes"/>
</dbReference>
<evidence type="ECO:0000256" key="3">
    <source>
        <dbReference type="ARBA" id="ARBA00023295"/>
    </source>
</evidence>
<dbReference type="InterPro" id="IPR011050">
    <property type="entry name" value="Pectin_lyase_fold/virulence"/>
</dbReference>
<proteinExistence type="inferred from homology"/>
<accession>G0GEJ3</accession>
<dbReference type="KEGG" id="stq:Spith_0397"/>
<dbReference type="STRING" id="869211.Spith_0397"/>
<sequence>MHVDVTTLGADPTGLRESTDAFREALSRIEGAGGGRLHVPPGDYLVGPLRLCSHLEFEVARGARIRFVQDPDRYPVVFTRWEGVECHAYAPMIFVEGAEDIRISGGGVIDGQGDAWWRMYRDYREGRVTRFPFSSVEEIARRNAHLSTKASGGGGRESHFLRPPLLQVKDSRRVVIEGIILRNSAFWNTHILYSDEVWIRGVSFENPPDAPNTDGLNVDSSRNVRIEDCTFDVGDDCLGLKSGIDEDGRRVGRPTEHVVIRGCIMRRGHGGIVCGSEIAGGVRNVVVTGCIFQDTDRGIRIKSRRGRGGFVENVMVHQIVMERVLVPLVVNLYYRCGIDPGEEETISRLASLLPLPVDETTPAVRNISISQVFATGVKSSAGFLLGLPERPIEGLMLSDYRVVMDEEGQEGEPAMAFFPTATRRGGFRGRYLKNAEFRGVRIEGAEEPVFLVEDSSSIRCVD</sequence>
<dbReference type="SMART" id="SM00710">
    <property type="entry name" value="PbH1"/>
    <property type="match status" value="4"/>
</dbReference>
<dbReference type="PANTHER" id="PTHR31339:SF9">
    <property type="entry name" value="PLASMIN AND FIBRONECTIN-BINDING PROTEIN A"/>
    <property type="match status" value="1"/>
</dbReference>
<name>G0GEJ3_WINT7</name>
<dbReference type="PANTHER" id="PTHR31339">
    <property type="entry name" value="PECTIN LYASE-RELATED"/>
    <property type="match status" value="1"/>
</dbReference>
<dbReference type="GO" id="GO:0004650">
    <property type="term" value="F:polygalacturonase activity"/>
    <property type="evidence" value="ECO:0007669"/>
    <property type="project" value="InterPro"/>
</dbReference>
<dbReference type="SUPFAM" id="SSF51126">
    <property type="entry name" value="Pectin lyase-like"/>
    <property type="match status" value="1"/>
</dbReference>
<evidence type="ECO:0000313" key="5">
    <source>
        <dbReference type="EMBL" id="AEJ60681.1"/>
    </source>
</evidence>
<reference evidence="5 6" key="1">
    <citation type="submission" date="2011-06" db="EMBL/GenBank/DDBJ databases">
        <title>The complete genome of Spirochaeta thermophila DSM 6578.</title>
        <authorList>
            <consortium name="US DOE Joint Genome Institute (JGI-PGF)"/>
            <person name="Lucas S."/>
            <person name="Lapidus A."/>
            <person name="Bruce D."/>
            <person name="Goodwin L."/>
            <person name="Pitluck S."/>
            <person name="Peters L."/>
            <person name="Kyrpides N."/>
            <person name="Mavromatis K."/>
            <person name="Ivanova N."/>
            <person name="Mikailova N."/>
            <person name="Pagani I."/>
            <person name="Chertkov O."/>
            <person name="Detter J.C."/>
            <person name="Tapia R."/>
            <person name="Han C."/>
            <person name="Land M."/>
            <person name="Hauser L."/>
            <person name="Markowitz V."/>
            <person name="Cheng J.-F."/>
            <person name="Hugenholtz P."/>
            <person name="Woyke T."/>
            <person name="Wu D."/>
            <person name="Spring S."/>
            <person name="Merkhoffer B."/>
            <person name="Schneider S."/>
            <person name="Klenk H.-P."/>
            <person name="Eisen J.A."/>
        </authorList>
    </citation>
    <scope>NUCLEOTIDE SEQUENCE [LARGE SCALE GENOMIC DNA]</scope>
    <source>
        <strain evidence="6">ATCC 700085 / DSM 6578 / Z-1203</strain>
    </source>
</reference>
<evidence type="ECO:0000256" key="2">
    <source>
        <dbReference type="ARBA" id="ARBA00022801"/>
    </source>
</evidence>